<protein>
    <submittedName>
        <fullName evidence="1">Uncharacterized protein</fullName>
    </submittedName>
</protein>
<dbReference type="EMBL" id="JAZHXJ010002219">
    <property type="protein sequence ID" value="KAL1840329.1"/>
    <property type="molecule type" value="Genomic_DNA"/>
</dbReference>
<evidence type="ECO:0000313" key="2">
    <source>
        <dbReference type="Proteomes" id="UP001586593"/>
    </source>
</evidence>
<comment type="caution">
    <text evidence="1">The sequence shown here is derived from an EMBL/GenBank/DDBJ whole genome shotgun (WGS) entry which is preliminary data.</text>
</comment>
<dbReference type="Proteomes" id="UP001586593">
    <property type="component" value="Unassembled WGS sequence"/>
</dbReference>
<keyword evidence="2" id="KW-1185">Reference proteome</keyword>
<gene>
    <name evidence="1" type="ORF">VTK73DRAFT_3795</name>
</gene>
<sequence>MRARKGRMKLVGAEVQSSLGWVRLESTLSTLGECRRTRSTHLSPLPLPRSDSRWRKMPSGRMLGRLTVRRRKLSTIISVCRSVPTRSTSMVTPSRSSPGSRFLNWSQVQKRTPGRRLPGNSSQVPRRLTLASLRSAWLWDRGSPAADPAAAAPAAAAAAAGAVAVAVAALLAAAVSSALAAAAAETGSTCPAAPVASSTIVASAKVMVAMAQMGTSHAWPAQLRGSPQSAMVAKKRRPSVGVCGGPMGNAGSYLARRLKC</sequence>
<accession>A0ABR3VER3</accession>
<proteinExistence type="predicted"/>
<reference evidence="1 2" key="1">
    <citation type="journal article" date="2024" name="Commun. Biol.">
        <title>Comparative genomic analysis of thermophilic fungi reveals convergent evolutionary adaptations and gene losses.</title>
        <authorList>
            <person name="Steindorff A.S."/>
            <person name="Aguilar-Pontes M.V."/>
            <person name="Robinson A.J."/>
            <person name="Andreopoulos B."/>
            <person name="LaButti K."/>
            <person name="Kuo A."/>
            <person name="Mondo S."/>
            <person name="Riley R."/>
            <person name="Otillar R."/>
            <person name="Haridas S."/>
            <person name="Lipzen A."/>
            <person name="Grimwood J."/>
            <person name="Schmutz J."/>
            <person name="Clum A."/>
            <person name="Reid I.D."/>
            <person name="Moisan M.C."/>
            <person name="Butler G."/>
            <person name="Nguyen T.T.M."/>
            <person name="Dewar K."/>
            <person name="Conant G."/>
            <person name="Drula E."/>
            <person name="Henrissat B."/>
            <person name="Hansel C."/>
            <person name="Singer S."/>
            <person name="Hutchinson M.I."/>
            <person name="de Vries R.P."/>
            <person name="Natvig D.O."/>
            <person name="Powell A.J."/>
            <person name="Tsang A."/>
            <person name="Grigoriev I.V."/>
        </authorList>
    </citation>
    <scope>NUCLEOTIDE SEQUENCE [LARGE SCALE GENOMIC DNA]</scope>
    <source>
        <strain evidence="1 2">ATCC 24622</strain>
    </source>
</reference>
<evidence type="ECO:0000313" key="1">
    <source>
        <dbReference type="EMBL" id="KAL1840329.1"/>
    </source>
</evidence>
<organism evidence="1 2">
    <name type="scientific">Phialemonium thermophilum</name>
    <dbReference type="NCBI Taxonomy" id="223376"/>
    <lineage>
        <taxon>Eukaryota</taxon>
        <taxon>Fungi</taxon>
        <taxon>Dikarya</taxon>
        <taxon>Ascomycota</taxon>
        <taxon>Pezizomycotina</taxon>
        <taxon>Sordariomycetes</taxon>
        <taxon>Sordariomycetidae</taxon>
        <taxon>Cephalothecales</taxon>
        <taxon>Cephalothecaceae</taxon>
        <taxon>Phialemonium</taxon>
    </lineage>
</organism>
<name>A0ABR3VER3_9PEZI</name>